<keyword evidence="2" id="KW-1185">Reference proteome</keyword>
<dbReference type="EMBL" id="QJKJ01013539">
    <property type="protein sequence ID" value="RDX66219.1"/>
    <property type="molecule type" value="Genomic_DNA"/>
</dbReference>
<feature type="non-terminal residue" evidence="1">
    <location>
        <position position="1"/>
    </location>
</feature>
<dbReference type="Proteomes" id="UP000257109">
    <property type="component" value="Unassembled WGS sequence"/>
</dbReference>
<evidence type="ECO:0000313" key="1">
    <source>
        <dbReference type="EMBL" id="RDX66219.1"/>
    </source>
</evidence>
<proteinExistence type="predicted"/>
<evidence type="ECO:0000313" key="2">
    <source>
        <dbReference type="Proteomes" id="UP000257109"/>
    </source>
</evidence>
<protein>
    <submittedName>
        <fullName evidence="1">Uncharacterized protein</fullName>
    </submittedName>
</protein>
<sequence>SLILTNHICILAGVILGEIFVTDVGLTRTASPVGKVREGRRRHVGTWPDLKREMRLRYGSGLLKANVLKSNEVTVAQFLHGLNREIQDMKGEKYKRGSFLAWDWKEKVVPKTRILRSKVVALNALNIWEKGTSRAPTKGRR</sequence>
<comment type="caution">
    <text evidence="1">The sequence shown here is derived from an EMBL/GenBank/DDBJ whole genome shotgun (WGS) entry which is preliminary data.</text>
</comment>
<reference evidence="1" key="1">
    <citation type="submission" date="2018-05" db="EMBL/GenBank/DDBJ databases">
        <title>Draft genome of Mucuna pruriens seed.</title>
        <authorList>
            <person name="Nnadi N.E."/>
            <person name="Vos R."/>
            <person name="Hasami M.H."/>
            <person name="Devisetty U.K."/>
            <person name="Aguiy J.C."/>
        </authorList>
    </citation>
    <scope>NUCLEOTIDE SEQUENCE [LARGE SCALE GENOMIC DNA]</scope>
    <source>
        <strain evidence="1">JCA_2017</strain>
    </source>
</reference>
<organism evidence="1 2">
    <name type="scientific">Mucuna pruriens</name>
    <name type="common">Velvet bean</name>
    <name type="synonym">Dolichos pruriens</name>
    <dbReference type="NCBI Taxonomy" id="157652"/>
    <lineage>
        <taxon>Eukaryota</taxon>
        <taxon>Viridiplantae</taxon>
        <taxon>Streptophyta</taxon>
        <taxon>Embryophyta</taxon>
        <taxon>Tracheophyta</taxon>
        <taxon>Spermatophyta</taxon>
        <taxon>Magnoliopsida</taxon>
        <taxon>eudicotyledons</taxon>
        <taxon>Gunneridae</taxon>
        <taxon>Pentapetalae</taxon>
        <taxon>rosids</taxon>
        <taxon>fabids</taxon>
        <taxon>Fabales</taxon>
        <taxon>Fabaceae</taxon>
        <taxon>Papilionoideae</taxon>
        <taxon>50 kb inversion clade</taxon>
        <taxon>NPAAA clade</taxon>
        <taxon>indigoferoid/millettioid clade</taxon>
        <taxon>Phaseoleae</taxon>
        <taxon>Mucuna</taxon>
    </lineage>
</organism>
<name>A0A371EJY4_MUCPR</name>
<accession>A0A371EJY4</accession>
<gene>
    <name evidence="1" type="ORF">CR513_55034</name>
</gene>
<feature type="non-terminal residue" evidence="1">
    <location>
        <position position="141"/>
    </location>
</feature>
<dbReference type="AlphaFoldDB" id="A0A371EJY4"/>